<gene>
    <name evidence="1" type="ORF">KIN20_024702</name>
</gene>
<name>A0AAD5MTW1_PARTN</name>
<comment type="caution">
    <text evidence="1">The sequence shown here is derived from an EMBL/GenBank/DDBJ whole genome shotgun (WGS) entry which is preliminary data.</text>
</comment>
<organism evidence="1 2">
    <name type="scientific">Parelaphostrongylus tenuis</name>
    <name type="common">Meningeal worm</name>
    <dbReference type="NCBI Taxonomy" id="148309"/>
    <lineage>
        <taxon>Eukaryota</taxon>
        <taxon>Metazoa</taxon>
        <taxon>Ecdysozoa</taxon>
        <taxon>Nematoda</taxon>
        <taxon>Chromadorea</taxon>
        <taxon>Rhabditida</taxon>
        <taxon>Rhabditina</taxon>
        <taxon>Rhabditomorpha</taxon>
        <taxon>Strongyloidea</taxon>
        <taxon>Metastrongylidae</taxon>
        <taxon>Parelaphostrongylus</taxon>
    </lineage>
</organism>
<keyword evidence="2" id="KW-1185">Reference proteome</keyword>
<dbReference type="AlphaFoldDB" id="A0AAD5MTW1"/>
<proteinExistence type="predicted"/>
<evidence type="ECO:0000313" key="1">
    <source>
        <dbReference type="EMBL" id="KAJ1364580.1"/>
    </source>
</evidence>
<accession>A0AAD5MTW1</accession>
<sequence>MLITPLKNRLPPREEVSSVDDGSGITLYREELTHKVRSPHLDESLAIANGVFLSELPITFPAWVLGLSE</sequence>
<dbReference type="Proteomes" id="UP001196413">
    <property type="component" value="Unassembled WGS sequence"/>
</dbReference>
<protein>
    <submittedName>
        <fullName evidence="1">Uncharacterized protein</fullName>
    </submittedName>
</protein>
<dbReference type="EMBL" id="JAHQIW010005005">
    <property type="protein sequence ID" value="KAJ1364580.1"/>
    <property type="molecule type" value="Genomic_DNA"/>
</dbReference>
<evidence type="ECO:0000313" key="2">
    <source>
        <dbReference type="Proteomes" id="UP001196413"/>
    </source>
</evidence>
<reference evidence="1" key="1">
    <citation type="submission" date="2021-06" db="EMBL/GenBank/DDBJ databases">
        <title>Parelaphostrongylus tenuis whole genome reference sequence.</title>
        <authorList>
            <person name="Garwood T.J."/>
            <person name="Larsen P.A."/>
            <person name="Fountain-Jones N.M."/>
            <person name="Garbe J.R."/>
            <person name="Macchietto M.G."/>
            <person name="Kania S.A."/>
            <person name="Gerhold R.W."/>
            <person name="Richards J.E."/>
            <person name="Wolf T.M."/>
        </authorList>
    </citation>
    <scope>NUCLEOTIDE SEQUENCE</scope>
    <source>
        <strain evidence="1">MNPRO001-30</strain>
        <tissue evidence="1">Meninges</tissue>
    </source>
</reference>